<dbReference type="EMBL" id="BART01031265">
    <property type="protein sequence ID" value="GAH12512.1"/>
    <property type="molecule type" value="Genomic_DNA"/>
</dbReference>
<dbReference type="Pfam" id="PF02286">
    <property type="entry name" value="Dehydratase_LU"/>
    <property type="match status" value="1"/>
</dbReference>
<comment type="caution">
    <text evidence="2">The sequence shown here is derived from an EMBL/GenBank/DDBJ whole genome shotgun (WGS) entry which is preliminary data.</text>
</comment>
<dbReference type="SUPFAM" id="SSF51703">
    <property type="entry name" value="Cobalamin (vitamin B12)-dependent enzymes"/>
    <property type="match status" value="1"/>
</dbReference>
<feature type="non-terminal residue" evidence="2">
    <location>
        <position position="232"/>
    </location>
</feature>
<dbReference type="InterPro" id="IPR003206">
    <property type="entry name" value="Diol/glycerol_deHydtase_lsu"/>
</dbReference>
<dbReference type="Gene3D" id="3.20.20.350">
    <property type="entry name" value="Diol/glycerol dehydratase, large subunit"/>
    <property type="match status" value="1"/>
</dbReference>
<reference evidence="2" key="1">
    <citation type="journal article" date="2014" name="Front. Microbiol.">
        <title>High frequency of phylogenetically diverse reductive dehalogenase-homologous genes in deep subseafloor sedimentary metagenomes.</title>
        <authorList>
            <person name="Kawai M."/>
            <person name="Futagami T."/>
            <person name="Toyoda A."/>
            <person name="Takaki Y."/>
            <person name="Nishi S."/>
            <person name="Hori S."/>
            <person name="Arai W."/>
            <person name="Tsubouchi T."/>
            <person name="Morono Y."/>
            <person name="Uchiyama I."/>
            <person name="Ito T."/>
            <person name="Fujiyama A."/>
            <person name="Inagaki F."/>
            <person name="Takami H."/>
        </authorList>
    </citation>
    <scope>NUCLEOTIDE SEQUENCE</scope>
    <source>
        <strain evidence="2">Expedition CK06-06</strain>
    </source>
</reference>
<gene>
    <name evidence="2" type="ORF">S01H4_54350</name>
</gene>
<dbReference type="InterPro" id="IPR016176">
    <property type="entry name" value="Cbl-dep_enz_cat"/>
</dbReference>
<organism evidence="2">
    <name type="scientific">marine sediment metagenome</name>
    <dbReference type="NCBI Taxonomy" id="412755"/>
    <lineage>
        <taxon>unclassified sequences</taxon>
        <taxon>metagenomes</taxon>
        <taxon>ecological metagenomes</taxon>
    </lineage>
</organism>
<accession>X1CXG4</accession>
<dbReference type="GO" id="GO:0031419">
    <property type="term" value="F:cobalamin binding"/>
    <property type="evidence" value="ECO:0007669"/>
    <property type="project" value="InterPro"/>
</dbReference>
<proteinExistence type="predicted"/>
<evidence type="ECO:0000313" key="2">
    <source>
        <dbReference type="EMBL" id="GAH12512.1"/>
    </source>
</evidence>
<evidence type="ECO:0000259" key="1">
    <source>
        <dbReference type="Pfam" id="PF02286"/>
    </source>
</evidence>
<name>X1CXG4_9ZZZZ</name>
<sequence>MNVLEMMMGLAKMRVRRTPANQAHVTNWREHPALLAADAAEAALRGFAEIETTVRVARSASFNALAILVGSQTGRGGVLTQCAVEEALGLRLAMKGLTSYAETLSVYGTERAFVDGDDTPWSKTFLAAAYASRGIKIRFTSGTGSEALMGLAEGRSMLYLEARCLLVTRGAGSQGVQNGSISCIALPESLPGGVRAVLAENLMASMIGLEVASGNDALASHSDIRKTAKLML</sequence>
<feature type="domain" description="Diol/glycerol dehydratase large subunit" evidence="1">
    <location>
        <begin position="1"/>
        <end position="231"/>
    </location>
</feature>
<dbReference type="GO" id="GO:0016836">
    <property type="term" value="F:hydro-lyase activity"/>
    <property type="evidence" value="ECO:0007669"/>
    <property type="project" value="InterPro"/>
</dbReference>
<protein>
    <recommendedName>
        <fullName evidence="1">Diol/glycerol dehydratase large subunit domain-containing protein</fullName>
    </recommendedName>
</protein>
<dbReference type="InterPro" id="IPR036999">
    <property type="entry name" value="Diol/glycerol_deHase_lsu_sf"/>
</dbReference>
<dbReference type="AlphaFoldDB" id="X1CXG4"/>